<accession>B8LX63</accession>
<evidence type="ECO:0000313" key="1">
    <source>
        <dbReference type="EMBL" id="EED22713.1"/>
    </source>
</evidence>
<gene>
    <name evidence="1" type="ORF">TSTA_062010</name>
</gene>
<dbReference type="eggNOG" id="ENOG502SKW0">
    <property type="taxonomic scope" value="Eukaryota"/>
</dbReference>
<dbReference type="EMBL" id="EQ962652">
    <property type="protein sequence ID" value="EED22713.1"/>
    <property type="molecule type" value="Genomic_DNA"/>
</dbReference>
<dbReference type="InParanoid" id="B8LX63"/>
<dbReference type="Proteomes" id="UP000001745">
    <property type="component" value="Unassembled WGS sequence"/>
</dbReference>
<dbReference type="GeneID" id="8105620"/>
<dbReference type="OrthoDB" id="4227368at2759"/>
<sequence>MSMRERKRQNIHSAFRSASRRTMLAAGTQLRLLENFIKTVKQPPYMKLERQTLGVIRYEKESGKVILVNICAQLWPEYLQLRKTSKHKKTNLAGCHGEGLKIATMVMSWNGYAVKIYSNSYTWSFCFQGLTDSQMHCLITPATVLPLAQVNVAQDTNCFVPCICRDVSIIIERGHDGSRVSLEEFRRWLTVSLDIRGFSYPASIVETDHGNLILDPDYQGKVYLKGLYLPSPSSDARSYKLGYNFADGKVNCDRHRELIWKFLLKESNGRQFFYCDRFGPHSFDTIKEGLKKEPISLPDILWNMLRANSLLRTANEEQFYSFKKAKICKVPETLFAKNVERGLKASMALWKVIEKIEFVESRNVNVEMVFDPGENSLKVHNQWLDYGAMHTKYRCRSIVPKDSFVCDHIVEELVRGVMGVIFKKFIARD</sequence>
<evidence type="ECO:0000313" key="2">
    <source>
        <dbReference type="Proteomes" id="UP000001745"/>
    </source>
</evidence>
<keyword evidence="2" id="KW-1185">Reference proteome</keyword>
<name>B8LX63_TALSN</name>
<dbReference type="RefSeq" id="XP_002340100.1">
    <property type="nucleotide sequence ID" value="XM_002340059.1"/>
</dbReference>
<reference evidence="2" key="1">
    <citation type="journal article" date="2015" name="Genome Announc.">
        <title>Genome sequence of the AIDS-associated pathogen Penicillium marneffei (ATCC18224) and its near taxonomic relative Talaromyces stipitatus (ATCC10500).</title>
        <authorList>
            <person name="Nierman W.C."/>
            <person name="Fedorova-Abrams N.D."/>
            <person name="Andrianopoulos A."/>
        </authorList>
    </citation>
    <scope>NUCLEOTIDE SEQUENCE [LARGE SCALE GENOMIC DNA]</scope>
    <source>
        <strain evidence="2">ATCC 10500 / CBS 375.48 / QM 6759 / NRRL 1006</strain>
    </source>
</reference>
<organism evidence="1 2">
    <name type="scientific">Talaromyces stipitatus (strain ATCC 10500 / CBS 375.48 / QM 6759 / NRRL 1006)</name>
    <name type="common">Penicillium stipitatum</name>
    <dbReference type="NCBI Taxonomy" id="441959"/>
    <lineage>
        <taxon>Eukaryota</taxon>
        <taxon>Fungi</taxon>
        <taxon>Dikarya</taxon>
        <taxon>Ascomycota</taxon>
        <taxon>Pezizomycotina</taxon>
        <taxon>Eurotiomycetes</taxon>
        <taxon>Eurotiomycetidae</taxon>
        <taxon>Eurotiales</taxon>
        <taxon>Trichocomaceae</taxon>
        <taxon>Talaromyces</taxon>
        <taxon>Talaromyces sect. Talaromyces</taxon>
    </lineage>
</organism>
<dbReference type="AlphaFoldDB" id="B8LX63"/>
<protein>
    <submittedName>
        <fullName evidence="1">Uncharacterized protein</fullName>
    </submittedName>
</protein>
<dbReference type="HOGENOM" id="CLU_639649_0_0_1"/>
<proteinExistence type="predicted"/>
<dbReference type="VEuPathDB" id="FungiDB:TSTA_062010"/>
<dbReference type="PhylomeDB" id="B8LX63"/>